<keyword evidence="1" id="KW-1133">Transmembrane helix</keyword>
<evidence type="ECO:0000313" key="3">
    <source>
        <dbReference type="Proteomes" id="UP000249696"/>
    </source>
</evidence>
<dbReference type="EMBL" id="QLLN01000001">
    <property type="protein sequence ID" value="RAJ15724.1"/>
    <property type="molecule type" value="Genomic_DNA"/>
</dbReference>
<dbReference type="Pfam" id="PF19473">
    <property type="entry name" value="DUF6010"/>
    <property type="match status" value="1"/>
</dbReference>
<dbReference type="AlphaFoldDB" id="A0A327RJH1"/>
<name>A0A327RJH1_9FLAO</name>
<sequence>MIPITIGISSGLLIILLFSIVKQLDKKLVYGLILSGIGFLYVGFVWTDIQALVINAIQAVLFLFLAYYGIRKGVHILALGYFLHGCWDVAYNFFSNPGLIPPSYDMFCSSLDFTVSAYILVFNNQFTIKRFNQ</sequence>
<feature type="transmembrane region" description="Helical" evidence="1">
    <location>
        <begin position="52"/>
        <end position="70"/>
    </location>
</feature>
<gene>
    <name evidence="2" type="ORF">LV92_00425</name>
</gene>
<dbReference type="Proteomes" id="UP000249696">
    <property type="component" value="Unassembled WGS sequence"/>
</dbReference>
<evidence type="ECO:0000313" key="2">
    <source>
        <dbReference type="EMBL" id="RAJ15724.1"/>
    </source>
</evidence>
<comment type="caution">
    <text evidence="2">The sequence shown here is derived from an EMBL/GenBank/DDBJ whole genome shotgun (WGS) entry which is preliminary data.</text>
</comment>
<organism evidence="2 3">
    <name type="scientific">Arenibacter echinorum</name>
    <dbReference type="NCBI Taxonomy" id="440515"/>
    <lineage>
        <taxon>Bacteria</taxon>
        <taxon>Pseudomonadati</taxon>
        <taxon>Bacteroidota</taxon>
        <taxon>Flavobacteriia</taxon>
        <taxon>Flavobacteriales</taxon>
        <taxon>Flavobacteriaceae</taxon>
        <taxon>Arenibacter</taxon>
    </lineage>
</organism>
<keyword evidence="1" id="KW-0472">Membrane</keyword>
<evidence type="ECO:0000256" key="1">
    <source>
        <dbReference type="SAM" id="Phobius"/>
    </source>
</evidence>
<accession>A0A327RJH1</accession>
<dbReference type="InterPro" id="IPR046052">
    <property type="entry name" value="DUF6010"/>
</dbReference>
<protein>
    <submittedName>
        <fullName evidence="2">Uncharacterized protein</fullName>
    </submittedName>
</protein>
<keyword evidence="3" id="KW-1185">Reference proteome</keyword>
<keyword evidence="1" id="KW-0812">Transmembrane</keyword>
<feature type="transmembrane region" description="Helical" evidence="1">
    <location>
        <begin position="28"/>
        <end position="46"/>
    </location>
</feature>
<dbReference type="RefSeq" id="WP_111622014.1">
    <property type="nucleotide sequence ID" value="NZ_QLLN01000001.1"/>
</dbReference>
<proteinExistence type="predicted"/>
<feature type="transmembrane region" description="Helical" evidence="1">
    <location>
        <begin position="6"/>
        <end position="21"/>
    </location>
</feature>
<reference evidence="2 3" key="1">
    <citation type="submission" date="2018-06" db="EMBL/GenBank/DDBJ databases">
        <title>Genomic Encyclopedia of Archaeal and Bacterial Type Strains, Phase II (KMG-II): from individual species to whole genera.</title>
        <authorList>
            <person name="Goeker M."/>
        </authorList>
    </citation>
    <scope>NUCLEOTIDE SEQUENCE [LARGE SCALE GENOMIC DNA]</scope>
    <source>
        <strain evidence="2 3">DSM 23522</strain>
    </source>
</reference>